<dbReference type="EMBL" id="HBFA01031976">
    <property type="protein sequence ID" value="CAD8682809.1"/>
    <property type="molecule type" value="Transcribed_RNA"/>
</dbReference>
<feature type="compositionally biased region" description="Pro residues" evidence="2">
    <location>
        <begin position="38"/>
        <end position="55"/>
    </location>
</feature>
<evidence type="ECO:0000256" key="2">
    <source>
        <dbReference type="SAM" id="MobiDB-lite"/>
    </source>
</evidence>
<feature type="region of interest" description="Disordered" evidence="2">
    <location>
        <begin position="34"/>
        <end position="88"/>
    </location>
</feature>
<feature type="compositionally biased region" description="Basic residues" evidence="2">
    <location>
        <begin position="497"/>
        <end position="518"/>
    </location>
</feature>
<sequence length="518" mass="57766">MSYIFSVILLLVLSRACVLQAKSSDHNFRRGLLQMEPDVPPMPRAPPKPEAPPTPDHAEDDDISQKMNSLLKPGATGTAGTDNLQPLIKRPATGYTGSAFANGLASRTLQRRQEELEHEKQAMVATYAAAKIKSSEQMLKNSEQRLALAQFEMQKNAKLAEQERVVAVNLAAEEARRKTAAQAYAMHHQKEQNLIQEHEKYKSSVPKEIFKAVKAEKRKLDEKVEQKAVRNMLKHEQKKKVEAKVEKKAQELQDHHERAVDEHVKLAVDEALLMYKMQQAKQGSSALHIHDPHAVVKDVYKMATEQAAVAKSEYDPGKCMQARKRETTNRNVCNQVKHVYDSCVQATMATYEEGSNGSSELAKEAQCTPQKVAMEAACAAKHAMEMYCNMPDIVKQLGPVSQASRPLECQKAEATADASRAVCKVARDALMQCTALHIKEKDPAQRERNCAIHREKERQECQLVFAAHVACASGATNDPNLLSDNPSSDTRSMTSVAHHHRPKHIHGKHVRKKHSSRG</sequence>
<reference evidence="4" key="1">
    <citation type="submission" date="2021-01" db="EMBL/GenBank/DDBJ databases">
        <authorList>
            <person name="Corre E."/>
            <person name="Pelletier E."/>
            <person name="Niang G."/>
            <person name="Scheremetjew M."/>
            <person name="Finn R."/>
            <person name="Kale V."/>
            <person name="Holt S."/>
            <person name="Cochrane G."/>
            <person name="Meng A."/>
            <person name="Brown T."/>
            <person name="Cohen L."/>
        </authorList>
    </citation>
    <scope>NUCLEOTIDE SEQUENCE</scope>
    <source>
        <strain evidence="4">CCMP722</strain>
    </source>
</reference>
<accession>A0A7S0RP32</accession>
<organism evidence="4">
    <name type="scientific">Pyramimonas obovata</name>
    <dbReference type="NCBI Taxonomy" id="1411642"/>
    <lineage>
        <taxon>Eukaryota</taxon>
        <taxon>Viridiplantae</taxon>
        <taxon>Chlorophyta</taxon>
        <taxon>Pyramimonadophyceae</taxon>
        <taxon>Pyramimonadales</taxon>
        <taxon>Pyramimonadaceae</taxon>
        <taxon>Pyramimonas</taxon>
        <taxon>Pyramimonas incertae sedis</taxon>
    </lineage>
</organism>
<proteinExistence type="predicted"/>
<evidence type="ECO:0000256" key="3">
    <source>
        <dbReference type="SAM" id="SignalP"/>
    </source>
</evidence>
<gene>
    <name evidence="4" type="ORF">POBO1169_LOCUS16103</name>
</gene>
<evidence type="ECO:0000313" key="4">
    <source>
        <dbReference type="EMBL" id="CAD8682809.1"/>
    </source>
</evidence>
<keyword evidence="3" id="KW-0732">Signal</keyword>
<keyword evidence="1" id="KW-0175">Coiled coil</keyword>
<feature type="chain" id="PRO_5031228252" evidence="3">
    <location>
        <begin position="22"/>
        <end position="518"/>
    </location>
</feature>
<protein>
    <submittedName>
        <fullName evidence="4">Uncharacterized protein</fullName>
    </submittedName>
</protein>
<feature type="region of interest" description="Disordered" evidence="2">
    <location>
        <begin position="476"/>
        <end position="518"/>
    </location>
</feature>
<evidence type="ECO:0000256" key="1">
    <source>
        <dbReference type="SAM" id="Coils"/>
    </source>
</evidence>
<name>A0A7S0RP32_9CHLO</name>
<feature type="compositionally biased region" description="Polar residues" evidence="2">
    <location>
        <begin position="476"/>
        <end position="495"/>
    </location>
</feature>
<feature type="signal peptide" evidence="3">
    <location>
        <begin position="1"/>
        <end position="21"/>
    </location>
</feature>
<feature type="coiled-coil region" evidence="1">
    <location>
        <begin position="233"/>
        <end position="262"/>
    </location>
</feature>
<dbReference type="AlphaFoldDB" id="A0A7S0RP32"/>